<dbReference type="InterPro" id="IPR050256">
    <property type="entry name" value="Glycosyltransferase_2"/>
</dbReference>
<dbReference type="InterPro" id="IPR001173">
    <property type="entry name" value="Glyco_trans_2-like"/>
</dbReference>
<feature type="domain" description="Glycosyltransferase 2-like" evidence="10">
    <location>
        <begin position="19"/>
        <end position="180"/>
    </location>
</feature>
<comment type="caution">
    <text evidence="11">The sequence shown here is derived from an EMBL/GenBank/DDBJ whole genome shotgun (WGS) entry which is preliminary data.</text>
</comment>
<keyword evidence="12" id="KW-1185">Reference proteome</keyword>
<sequence>MSPSLPSEPSTRGAAATVSLLIPVFNEGAAIIGTLQRLEAVLAPQPYAVEVVIVNDGSHDDTLAKIQTYQSPRFTIVVVDLSRNFGKEAALSAGLQVASGDAVIPIDADLQDPPELIPEMIERWRQGAEVVVAHRSDRRSDSAMKRLTASGFYRLINRIAEVQIPDNVGDFRLMDRTVVDVVCSLPENRRFMKGLFAWAGFRTERVEYVRQQRAAGQSKFNGFRLINLAVEGITSFSTAPLRLATYAGALVAAAAFCYVVYIVVRTLIFGVDLPGYASLISVMLFMSGVQLLALGLIGEYVGRTYMEAKRRPAFVIRKIWRNAATDPGPKVE</sequence>
<name>A0AAW3ZM05_9GAMM</name>
<evidence type="ECO:0000256" key="7">
    <source>
        <dbReference type="ARBA" id="ARBA00023136"/>
    </source>
</evidence>
<keyword evidence="7 9" id="KW-0472">Membrane</keyword>
<comment type="similarity">
    <text evidence="8">Belongs to the glycosyltransferase 2 family. GtrB subfamily.</text>
</comment>
<organism evidence="11 12">
    <name type="scientific">Pseudomarimonas arenosa</name>
    <dbReference type="NCBI Taxonomy" id="2774145"/>
    <lineage>
        <taxon>Bacteria</taxon>
        <taxon>Pseudomonadati</taxon>
        <taxon>Pseudomonadota</taxon>
        <taxon>Gammaproteobacteria</taxon>
        <taxon>Lysobacterales</taxon>
        <taxon>Lysobacteraceae</taxon>
        <taxon>Pseudomarimonas</taxon>
    </lineage>
</organism>
<keyword evidence="3" id="KW-0328">Glycosyltransferase</keyword>
<protein>
    <submittedName>
        <fullName evidence="11">Glycosyltransferase family 2 protein</fullName>
    </submittedName>
</protein>
<evidence type="ECO:0000256" key="3">
    <source>
        <dbReference type="ARBA" id="ARBA00022676"/>
    </source>
</evidence>
<reference evidence="11 12" key="1">
    <citation type="submission" date="2020-09" db="EMBL/GenBank/DDBJ databases">
        <title>Pseudoxanthomonas sp. CAU 1598 isolated from sand of Yaerae Beach.</title>
        <authorList>
            <person name="Kim W."/>
        </authorList>
    </citation>
    <scope>NUCLEOTIDE SEQUENCE [LARGE SCALE GENOMIC DNA]</scope>
    <source>
        <strain evidence="11 12">CAU 1598</strain>
    </source>
</reference>
<evidence type="ECO:0000256" key="6">
    <source>
        <dbReference type="ARBA" id="ARBA00022989"/>
    </source>
</evidence>
<dbReference type="GO" id="GO:0016757">
    <property type="term" value="F:glycosyltransferase activity"/>
    <property type="evidence" value="ECO:0007669"/>
    <property type="project" value="UniProtKB-KW"/>
</dbReference>
<dbReference type="SUPFAM" id="SSF53448">
    <property type="entry name" value="Nucleotide-diphospho-sugar transferases"/>
    <property type="match status" value="1"/>
</dbReference>
<evidence type="ECO:0000256" key="9">
    <source>
        <dbReference type="SAM" id="Phobius"/>
    </source>
</evidence>
<keyword evidence="5 9" id="KW-0812">Transmembrane</keyword>
<dbReference type="Proteomes" id="UP000613768">
    <property type="component" value="Unassembled WGS sequence"/>
</dbReference>
<evidence type="ECO:0000256" key="4">
    <source>
        <dbReference type="ARBA" id="ARBA00022679"/>
    </source>
</evidence>
<evidence type="ECO:0000313" key="11">
    <source>
        <dbReference type="EMBL" id="MBD8526505.1"/>
    </source>
</evidence>
<dbReference type="GO" id="GO:0005886">
    <property type="term" value="C:plasma membrane"/>
    <property type="evidence" value="ECO:0007669"/>
    <property type="project" value="UniProtKB-SubCell"/>
</dbReference>
<dbReference type="Pfam" id="PF00535">
    <property type="entry name" value="Glycos_transf_2"/>
    <property type="match status" value="1"/>
</dbReference>
<proteinExistence type="inferred from homology"/>
<evidence type="ECO:0000256" key="1">
    <source>
        <dbReference type="ARBA" id="ARBA00004651"/>
    </source>
</evidence>
<dbReference type="Gene3D" id="3.90.550.10">
    <property type="entry name" value="Spore Coat Polysaccharide Biosynthesis Protein SpsA, Chain A"/>
    <property type="match status" value="1"/>
</dbReference>
<evidence type="ECO:0000256" key="8">
    <source>
        <dbReference type="ARBA" id="ARBA00038152"/>
    </source>
</evidence>
<evidence type="ECO:0000256" key="5">
    <source>
        <dbReference type="ARBA" id="ARBA00022692"/>
    </source>
</evidence>
<dbReference type="PANTHER" id="PTHR48090:SF1">
    <property type="entry name" value="PROPHAGE BACTOPRENOL GLUCOSYL TRANSFERASE HOMOLOG"/>
    <property type="match status" value="1"/>
</dbReference>
<dbReference type="CDD" id="cd04187">
    <property type="entry name" value="DPM1_like_bac"/>
    <property type="match status" value="1"/>
</dbReference>
<dbReference type="AlphaFoldDB" id="A0AAW3ZM05"/>
<gene>
    <name evidence="11" type="ORF">IFO71_12225</name>
</gene>
<dbReference type="RefSeq" id="WP_192029926.1">
    <property type="nucleotide sequence ID" value="NZ_JACYTR010000024.1"/>
</dbReference>
<accession>A0AAW3ZM05</accession>
<evidence type="ECO:0000256" key="2">
    <source>
        <dbReference type="ARBA" id="ARBA00022475"/>
    </source>
</evidence>
<keyword evidence="4" id="KW-0808">Transferase</keyword>
<comment type="subcellular location">
    <subcellularLocation>
        <location evidence="1">Cell membrane</location>
        <topology evidence="1">Multi-pass membrane protein</topology>
    </subcellularLocation>
</comment>
<evidence type="ECO:0000259" key="10">
    <source>
        <dbReference type="Pfam" id="PF00535"/>
    </source>
</evidence>
<feature type="transmembrane region" description="Helical" evidence="9">
    <location>
        <begin position="276"/>
        <end position="301"/>
    </location>
</feature>
<keyword evidence="2" id="KW-1003">Cell membrane</keyword>
<feature type="transmembrane region" description="Helical" evidence="9">
    <location>
        <begin position="243"/>
        <end position="264"/>
    </location>
</feature>
<keyword evidence="6 9" id="KW-1133">Transmembrane helix</keyword>
<evidence type="ECO:0000313" key="12">
    <source>
        <dbReference type="Proteomes" id="UP000613768"/>
    </source>
</evidence>
<dbReference type="InterPro" id="IPR029044">
    <property type="entry name" value="Nucleotide-diphossugar_trans"/>
</dbReference>
<dbReference type="PANTHER" id="PTHR48090">
    <property type="entry name" value="UNDECAPRENYL-PHOSPHATE 4-DEOXY-4-FORMAMIDO-L-ARABINOSE TRANSFERASE-RELATED"/>
    <property type="match status" value="1"/>
</dbReference>
<dbReference type="FunFam" id="3.90.550.10:FF:000079">
    <property type="entry name" value="Probable glycosyl transferase"/>
    <property type="match status" value="1"/>
</dbReference>
<dbReference type="EMBL" id="JACYTR010000024">
    <property type="protein sequence ID" value="MBD8526505.1"/>
    <property type="molecule type" value="Genomic_DNA"/>
</dbReference>